<dbReference type="Pfam" id="PF00300">
    <property type="entry name" value="His_Phos_1"/>
    <property type="match status" value="1"/>
</dbReference>
<dbReference type="InterPro" id="IPR029033">
    <property type="entry name" value="His_PPase_superfam"/>
</dbReference>
<dbReference type="PANTHER" id="PTHR48100:SF1">
    <property type="entry name" value="HISTIDINE PHOSPHATASE FAMILY PROTEIN-RELATED"/>
    <property type="match status" value="1"/>
</dbReference>
<name>A0A502CUA6_9MICO</name>
<reference evidence="1 2" key="1">
    <citation type="journal article" date="2019" name="Environ. Microbiol.">
        <title>Species interactions and distinct microbial communities in high Arctic permafrost affected cryosols are associated with the CH4 and CO2 gas fluxes.</title>
        <authorList>
            <person name="Altshuler I."/>
            <person name="Hamel J."/>
            <person name="Turney S."/>
            <person name="Magnuson E."/>
            <person name="Levesque R."/>
            <person name="Greer C."/>
            <person name="Whyte L.G."/>
        </authorList>
    </citation>
    <scope>NUCLEOTIDE SEQUENCE [LARGE SCALE GENOMIC DNA]</scope>
    <source>
        <strain evidence="1 2">S9.3A</strain>
    </source>
</reference>
<dbReference type="CDD" id="cd07067">
    <property type="entry name" value="HP_PGM_like"/>
    <property type="match status" value="1"/>
</dbReference>
<dbReference type="PANTHER" id="PTHR48100">
    <property type="entry name" value="BROAD-SPECIFICITY PHOSPHATASE YOR283W-RELATED"/>
    <property type="match status" value="1"/>
</dbReference>
<sequence>MSDLQCAATLLIARHGDAEYGHPSVLSDEGGWLSDKGVEQTTALADSLAGRRVAAVRTSPLGRAVQSGAVAAEILGVESRAVEGLEEFSVGALAGRPHDDPELQSVFMAWVHGDLRRRIPGGVNGEEVLTGYREALLSIADQFRGETVLVFSHGGVMSFVLPRISGNVRDDLAKAKFLPNCGVAEVAVDGDGIDVRTWPGSTDRASCDRRKPPSEQAVLAVVDALERVVVQCHATDPAVGRQRASLRLDLLGGEHPGDG</sequence>
<gene>
    <name evidence="1" type="ORF">EAH86_12840</name>
</gene>
<dbReference type="OrthoDB" id="9793115at2"/>
<comment type="caution">
    <text evidence="1">The sequence shown here is derived from an EMBL/GenBank/DDBJ whole genome shotgun (WGS) entry which is preliminary data.</text>
</comment>
<dbReference type="AlphaFoldDB" id="A0A502CUA6"/>
<proteinExistence type="predicted"/>
<evidence type="ECO:0000313" key="2">
    <source>
        <dbReference type="Proteomes" id="UP000317722"/>
    </source>
</evidence>
<dbReference type="Proteomes" id="UP000317722">
    <property type="component" value="Unassembled WGS sequence"/>
</dbReference>
<dbReference type="GO" id="GO:0005737">
    <property type="term" value="C:cytoplasm"/>
    <property type="evidence" value="ECO:0007669"/>
    <property type="project" value="TreeGrafter"/>
</dbReference>
<dbReference type="SMART" id="SM00855">
    <property type="entry name" value="PGAM"/>
    <property type="match status" value="1"/>
</dbReference>
<organism evidence="1 2">
    <name type="scientific">Pedococcus bigeumensis</name>
    <dbReference type="NCBI Taxonomy" id="433644"/>
    <lineage>
        <taxon>Bacteria</taxon>
        <taxon>Bacillati</taxon>
        <taxon>Actinomycetota</taxon>
        <taxon>Actinomycetes</taxon>
        <taxon>Micrococcales</taxon>
        <taxon>Intrasporangiaceae</taxon>
        <taxon>Pedococcus</taxon>
    </lineage>
</organism>
<dbReference type="InterPro" id="IPR013078">
    <property type="entry name" value="His_Pase_superF_clade-1"/>
</dbReference>
<evidence type="ECO:0000313" key="1">
    <source>
        <dbReference type="EMBL" id="TPG16110.1"/>
    </source>
</evidence>
<accession>A0A502CUA6</accession>
<dbReference type="SUPFAM" id="SSF53254">
    <property type="entry name" value="Phosphoglycerate mutase-like"/>
    <property type="match status" value="1"/>
</dbReference>
<protein>
    <submittedName>
        <fullName evidence="1">Histidine phosphatase family protein</fullName>
    </submittedName>
</protein>
<dbReference type="GO" id="GO:0016791">
    <property type="term" value="F:phosphatase activity"/>
    <property type="evidence" value="ECO:0007669"/>
    <property type="project" value="TreeGrafter"/>
</dbReference>
<dbReference type="Gene3D" id="3.40.50.1240">
    <property type="entry name" value="Phosphoglycerate mutase-like"/>
    <property type="match status" value="1"/>
</dbReference>
<dbReference type="InterPro" id="IPR050275">
    <property type="entry name" value="PGM_Phosphatase"/>
</dbReference>
<keyword evidence="2" id="KW-1185">Reference proteome</keyword>
<dbReference type="EMBL" id="RCZM01000004">
    <property type="protein sequence ID" value="TPG16110.1"/>
    <property type="molecule type" value="Genomic_DNA"/>
</dbReference>